<name>A0A399JE71_9MICC</name>
<comment type="caution">
    <text evidence="2">The sequence shown here is derived from an EMBL/GenBank/DDBJ whole genome shotgun (WGS) entry which is preliminary data.</text>
</comment>
<gene>
    <name evidence="2" type="ORF">DWB68_07370</name>
</gene>
<dbReference type="Gene3D" id="1.10.3210.10">
    <property type="entry name" value="Hypothetical protein af1432"/>
    <property type="match status" value="1"/>
</dbReference>
<organism evidence="2 3">
    <name type="scientific">Galactobacter valiniphilus</name>
    <dbReference type="NCBI Taxonomy" id="2676122"/>
    <lineage>
        <taxon>Bacteria</taxon>
        <taxon>Bacillati</taxon>
        <taxon>Actinomycetota</taxon>
        <taxon>Actinomycetes</taxon>
        <taxon>Micrococcales</taxon>
        <taxon>Micrococcaceae</taxon>
        <taxon>Galactobacter</taxon>
    </lineage>
</organism>
<dbReference type="RefSeq" id="WP_119424501.1">
    <property type="nucleotide sequence ID" value="NZ_QQXK01000012.1"/>
</dbReference>
<proteinExistence type="predicted"/>
<dbReference type="InterPro" id="IPR025109">
    <property type="entry name" value="DUF4031"/>
</dbReference>
<dbReference type="SUPFAM" id="SSF109604">
    <property type="entry name" value="HD-domain/PDEase-like"/>
    <property type="match status" value="1"/>
</dbReference>
<accession>A0A399JE71</accession>
<keyword evidence="3" id="KW-1185">Reference proteome</keyword>
<dbReference type="Pfam" id="PF13223">
    <property type="entry name" value="DUF4031"/>
    <property type="match status" value="1"/>
</dbReference>
<evidence type="ECO:0000259" key="1">
    <source>
        <dbReference type="Pfam" id="PF13223"/>
    </source>
</evidence>
<protein>
    <submittedName>
        <fullName evidence="2">DUF4031 domain-containing protein</fullName>
    </submittedName>
</protein>
<feature type="domain" description="DUF4031" evidence="1">
    <location>
        <begin position="3"/>
        <end position="76"/>
    </location>
</feature>
<dbReference type="EMBL" id="QQXK01000012">
    <property type="protein sequence ID" value="RII42372.1"/>
    <property type="molecule type" value="Genomic_DNA"/>
</dbReference>
<dbReference type="Proteomes" id="UP000265419">
    <property type="component" value="Unassembled WGS sequence"/>
</dbReference>
<dbReference type="PANTHER" id="PTHR21174:SF0">
    <property type="entry name" value="HD PHOSPHOHYDROLASE FAMILY PROTEIN-RELATED"/>
    <property type="match status" value="1"/>
</dbReference>
<sequence>MSILIDPPLWPAHGTTFSHLVSDASLEELHAFARAAGLPDRAFDRDHYDVPARRHAELVAAGAESVSATELTRRLIRGGLRIPARERPDRHDAWLRRDFGVLLPDSGGLVDDLLGRWAGPERHYHDRRHLAQVLRGLDWLAPREAERSPGGASPAADARAARLAAWWHDAVYDGVAGADEAASAELAASDLEGLEARGSIRRVGELILMTAHHEPQDAAAALLSDADLRVLARPEASYRRYVEDVRRDYAHVSDTDFATGRAAVLRTLLGRERLYSTRTAHEAWEAPARANLEAELRGLEHSQG</sequence>
<reference evidence="2 3" key="1">
    <citation type="submission" date="2018-07" db="EMBL/GenBank/DDBJ databases">
        <title>Arthrobacter sp. nov., isolated from raw cow's milk with high bacterial count.</title>
        <authorList>
            <person name="Hahne J."/>
            <person name="Isele D."/>
            <person name="Lipski A."/>
        </authorList>
    </citation>
    <scope>NUCLEOTIDE SEQUENCE [LARGE SCALE GENOMIC DNA]</scope>
    <source>
        <strain evidence="2 3">JZ R-35</strain>
    </source>
</reference>
<dbReference type="PANTHER" id="PTHR21174">
    <property type="match status" value="1"/>
</dbReference>
<evidence type="ECO:0000313" key="3">
    <source>
        <dbReference type="Proteomes" id="UP000265419"/>
    </source>
</evidence>
<evidence type="ECO:0000313" key="2">
    <source>
        <dbReference type="EMBL" id="RII42372.1"/>
    </source>
</evidence>
<dbReference type="AlphaFoldDB" id="A0A399JE71"/>
<dbReference type="InterPro" id="IPR009218">
    <property type="entry name" value="HD_phosphohydro"/>
</dbReference>